<proteinExistence type="predicted"/>
<feature type="compositionally biased region" description="Polar residues" evidence="1">
    <location>
        <begin position="1"/>
        <end position="13"/>
    </location>
</feature>
<sequence length="157" mass="16996">MAPKKQTTTSTRTLRPRNPKPPQAGEDLRGSGDSLAVNIGGVAYSKPSKVAKRPAAKKPKPARLPKNNRTSAESSGKAKERAKDILGAIQRIRNAVRDENVKRSDDFYDEIEEALTLAAFDFAAAVAGGVIVVAEQPEEEEEQVSDEGDGELIKCYF</sequence>
<evidence type="ECO:0000313" key="3">
    <source>
        <dbReference type="Proteomes" id="UP001056384"/>
    </source>
</evidence>
<feature type="region of interest" description="Disordered" evidence="1">
    <location>
        <begin position="1"/>
        <end position="81"/>
    </location>
</feature>
<reference evidence="2" key="1">
    <citation type="submission" date="2022-06" db="EMBL/GenBank/DDBJ databases">
        <title>Complete genome sequences of two strains of the flax pathogen Septoria linicola.</title>
        <authorList>
            <person name="Lapalu N."/>
            <person name="Simon A."/>
            <person name="Demenou B."/>
            <person name="Paumier D."/>
            <person name="Guillot M.-P."/>
            <person name="Gout L."/>
            <person name="Valade R."/>
        </authorList>
    </citation>
    <scope>NUCLEOTIDE SEQUENCE</scope>
    <source>
        <strain evidence="2">SE15195</strain>
    </source>
</reference>
<evidence type="ECO:0000256" key="1">
    <source>
        <dbReference type="SAM" id="MobiDB-lite"/>
    </source>
</evidence>
<name>A0A9Q9ARJ8_9PEZI</name>
<dbReference type="EMBL" id="CP099422">
    <property type="protein sequence ID" value="USW53274.1"/>
    <property type="molecule type" value="Genomic_DNA"/>
</dbReference>
<accession>A0A9Q9ARJ8</accession>
<feature type="compositionally biased region" description="Basic residues" evidence="1">
    <location>
        <begin position="49"/>
        <end position="63"/>
    </location>
</feature>
<keyword evidence="3" id="KW-1185">Reference proteome</keyword>
<gene>
    <name evidence="2" type="ORF">Slin15195_G065930</name>
</gene>
<protein>
    <submittedName>
        <fullName evidence="2">Uncharacterized protein</fullName>
    </submittedName>
</protein>
<dbReference type="AlphaFoldDB" id="A0A9Q9ARJ8"/>
<dbReference type="Proteomes" id="UP001056384">
    <property type="component" value="Chromosome 5"/>
</dbReference>
<organism evidence="2 3">
    <name type="scientific">Septoria linicola</name>
    <dbReference type="NCBI Taxonomy" id="215465"/>
    <lineage>
        <taxon>Eukaryota</taxon>
        <taxon>Fungi</taxon>
        <taxon>Dikarya</taxon>
        <taxon>Ascomycota</taxon>
        <taxon>Pezizomycotina</taxon>
        <taxon>Dothideomycetes</taxon>
        <taxon>Dothideomycetidae</taxon>
        <taxon>Mycosphaerellales</taxon>
        <taxon>Mycosphaerellaceae</taxon>
        <taxon>Septoria</taxon>
    </lineage>
</organism>
<evidence type="ECO:0000313" key="2">
    <source>
        <dbReference type="EMBL" id="USW53274.1"/>
    </source>
</evidence>